<evidence type="ECO:0000313" key="3">
    <source>
        <dbReference type="Proteomes" id="UP001205998"/>
    </source>
</evidence>
<dbReference type="SUPFAM" id="SSF48726">
    <property type="entry name" value="Immunoglobulin"/>
    <property type="match status" value="2"/>
</dbReference>
<sequence>NWFVNYTSNHICALNGSTVTLGCRYSNTAGFTVQSVFWTRKLLTDKEPPDLSLDSNYSGRVRYLGDKLHNCRLSLSDVRVRDRGKYYFTFIRNQNKEMFQGKDGVELSVTELRVKMKPATVVEGGNITLTCTTNCMLTDTPSFTWYRNTENLLASIFSSSPLHLRSVSQSDTGSYSCAVQGQSYRSPAVTITV</sequence>
<dbReference type="InterPro" id="IPR007110">
    <property type="entry name" value="Ig-like_dom"/>
</dbReference>
<dbReference type="InterPro" id="IPR003598">
    <property type="entry name" value="Ig_sub2"/>
</dbReference>
<proteinExistence type="predicted"/>
<feature type="non-terminal residue" evidence="2">
    <location>
        <position position="193"/>
    </location>
</feature>
<dbReference type="Gene3D" id="2.60.40.10">
    <property type="entry name" value="Immunoglobulins"/>
    <property type="match status" value="2"/>
</dbReference>
<organism evidence="2 3">
    <name type="scientific">Silurus asotus</name>
    <name type="common">Amur catfish</name>
    <name type="synonym">Parasilurus asotus</name>
    <dbReference type="NCBI Taxonomy" id="30991"/>
    <lineage>
        <taxon>Eukaryota</taxon>
        <taxon>Metazoa</taxon>
        <taxon>Chordata</taxon>
        <taxon>Craniata</taxon>
        <taxon>Vertebrata</taxon>
        <taxon>Euteleostomi</taxon>
        <taxon>Actinopterygii</taxon>
        <taxon>Neopterygii</taxon>
        <taxon>Teleostei</taxon>
        <taxon>Ostariophysi</taxon>
        <taxon>Siluriformes</taxon>
        <taxon>Siluridae</taxon>
        <taxon>Silurus</taxon>
    </lineage>
</organism>
<gene>
    <name evidence="2" type="ORF">C0J50_17257</name>
</gene>
<dbReference type="PANTHER" id="PTHR46013">
    <property type="entry name" value="VASCULAR CELL ADHESION MOLECULE 1"/>
    <property type="match status" value="1"/>
</dbReference>
<dbReference type="InterPro" id="IPR036179">
    <property type="entry name" value="Ig-like_dom_sf"/>
</dbReference>
<reference evidence="2" key="1">
    <citation type="submission" date="2018-07" db="EMBL/GenBank/DDBJ databases">
        <title>Comparative genomics of catfishes provides insights into carnivory and benthic adaptation.</title>
        <authorList>
            <person name="Zhang Y."/>
            <person name="Wang D."/>
            <person name="Peng Z."/>
            <person name="Zheng S."/>
            <person name="Shao F."/>
            <person name="Tao W."/>
        </authorList>
    </citation>
    <scope>NUCLEOTIDE SEQUENCE</scope>
    <source>
        <strain evidence="2">Chongqing</strain>
    </source>
</reference>
<dbReference type="InterPro" id="IPR003599">
    <property type="entry name" value="Ig_sub"/>
</dbReference>
<dbReference type="PANTHER" id="PTHR46013:SF4">
    <property type="entry name" value="B-CELL RECEPTOR CD22-RELATED"/>
    <property type="match status" value="1"/>
</dbReference>
<dbReference type="Pfam" id="PF13927">
    <property type="entry name" value="Ig_3"/>
    <property type="match status" value="1"/>
</dbReference>
<keyword evidence="3" id="KW-1185">Reference proteome</keyword>
<dbReference type="SMART" id="SM00409">
    <property type="entry name" value="IG"/>
    <property type="match status" value="2"/>
</dbReference>
<feature type="domain" description="Ig-like" evidence="1">
    <location>
        <begin position="110"/>
        <end position="192"/>
    </location>
</feature>
<dbReference type="AlphaFoldDB" id="A0AAD5FND7"/>
<dbReference type="Proteomes" id="UP001205998">
    <property type="component" value="Unassembled WGS sequence"/>
</dbReference>
<feature type="non-terminal residue" evidence="2">
    <location>
        <position position="1"/>
    </location>
</feature>
<dbReference type="EMBL" id="MU551603">
    <property type="protein sequence ID" value="KAI5623470.1"/>
    <property type="molecule type" value="Genomic_DNA"/>
</dbReference>
<evidence type="ECO:0000259" key="1">
    <source>
        <dbReference type="PROSITE" id="PS50835"/>
    </source>
</evidence>
<accession>A0AAD5FND7</accession>
<dbReference type="SMART" id="SM00408">
    <property type="entry name" value="IGc2"/>
    <property type="match status" value="2"/>
</dbReference>
<dbReference type="PROSITE" id="PS50835">
    <property type="entry name" value="IG_LIKE"/>
    <property type="match status" value="1"/>
</dbReference>
<comment type="caution">
    <text evidence="2">The sequence shown here is derived from an EMBL/GenBank/DDBJ whole genome shotgun (WGS) entry which is preliminary data.</text>
</comment>
<name>A0AAD5FND7_SILAS</name>
<protein>
    <recommendedName>
        <fullName evidence="1">Ig-like domain-containing protein</fullName>
    </recommendedName>
</protein>
<dbReference type="InterPro" id="IPR013783">
    <property type="entry name" value="Ig-like_fold"/>
</dbReference>
<evidence type="ECO:0000313" key="2">
    <source>
        <dbReference type="EMBL" id="KAI5623470.1"/>
    </source>
</evidence>